<comment type="caution">
    <text evidence="1">The sequence shown here is derived from an EMBL/GenBank/DDBJ whole genome shotgun (WGS) entry which is preliminary data.</text>
</comment>
<evidence type="ECO:0000313" key="2">
    <source>
        <dbReference type="Proteomes" id="UP001431902"/>
    </source>
</evidence>
<evidence type="ECO:0000313" key="1">
    <source>
        <dbReference type="EMBL" id="MDI9234493.1"/>
    </source>
</evidence>
<dbReference type="EMBL" id="JASGBH010000008">
    <property type="protein sequence ID" value="MDI9234493.1"/>
    <property type="molecule type" value="Genomic_DNA"/>
</dbReference>
<evidence type="ECO:0008006" key="3">
    <source>
        <dbReference type="Google" id="ProtNLM"/>
    </source>
</evidence>
<dbReference type="Proteomes" id="UP001431902">
    <property type="component" value="Unassembled WGS sequence"/>
</dbReference>
<protein>
    <recommendedName>
        <fullName evidence="3">DUF3558 domain-containing protein</fullName>
    </recommendedName>
</protein>
<organism evidence="1 2">
    <name type="scientific">Limnohabitans lacus</name>
    <dbReference type="NCBI Taxonomy" id="3045173"/>
    <lineage>
        <taxon>Bacteria</taxon>
        <taxon>Pseudomonadati</taxon>
        <taxon>Pseudomonadota</taxon>
        <taxon>Betaproteobacteria</taxon>
        <taxon>Burkholderiales</taxon>
        <taxon>Comamonadaceae</taxon>
        <taxon>Limnohabitans</taxon>
    </lineage>
</organism>
<sequence>MRIHSKALVASLSGVLLLGACSPDQNWREVGFEGAVLKAQLPCKPDRTTRSVPLGGMPVDLQVAGCESGGAMVAVMTAPLPAGADAQAILAGWQQATLSHAGVAQPLSAKQQQAWSRPGFLPLASASRVQASGQSPDGQAVNLQAVWGAVAEGDHVRVVHAVVYDRRDSSELATTLFDGIRP</sequence>
<dbReference type="PROSITE" id="PS51257">
    <property type="entry name" value="PROKAR_LIPOPROTEIN"/>
    <property type="match status" value="1"/>
</dbReference>
<name>A0ABT6X8N7_9BURK</name>
<keyword evidence="2" id="KW-1185">Reference proteome</keyword>
<dbReference type="RefSeq" id="WP_283224857.1">
    <property type="nucleotide sequence ID" value="NZ_JASGBH010000008.1"/>
</dbReference>
<reference evidence="1" key="1">
    <citation type="submission" date="2023-05" db="EMBL/GenBank/DDBJ databases">
        <title>Limnohabitans sp. strain HM2-2 Genome sequencing and assembly.</title>
        <authorList>
            <person name="Jung Y."/>
        </authorList>
    </citation>
    <scope>NUCLEOTIDE SEQUENCE</scope>
    <source>
        <strain evidence="1">HM2-2</strain>
    </source>
</reference>
<gene>
    <name evidence="1" type="ORF">QLQ16_11690</name>
</gene>
<proteinExistence type="predicted"/>
<accession>A0ABT6X8N7</accession>